<dbReference type="InterPro" id="IPR018973">
    <property type="entry name" value="MZB"/>
</dbReference>
<dbReference type="InterPro" id="IPR014939">
    <property type="entry name" value="CDT1_Gemini-bd-like"/>
</dbReference>
<evidence type="ECO:0000313" key="5">
    <source>
        <dbReference type="EMBL" id="WBW74733.1"/>
    </source>
</evidence>
<dbReference type="Pfam" id="PF00271">
    <property type="entry name" value="Helicase_C"/>
    <property type="match status" value="1"/>
</dbReference>
<dbReference type="PROSITE" id="PS51192">
    <property type="entry name" value="HELICASE_ATP_BIND_1"/>
    <property type="match status" value="1"/>
</dbReference>
<keyword evidence="1" id="KW-0547">Nucleotide-binding</keyword>
<dbReference type="SMART" id="SM00490">
    <property type="entry name" value="HELICc"/>
    <property type="match status" value="1"/>
</dbReference>
<dbReference type="InterPro" id="IPR036390">
    <property type="entry name" value="WH_DNA-bd_sf"/>
</dbReference>
<evidence type="ECO:0000256" key="1">
    <source>
        <dbReference type="ARBA" id="ARBA00022741"/>
    </source>
</evidence>
<dbReference type="GO" id="GO:0006289">
    <property type="term" value="P:nucleotide-excision repair"/>
    <property type="evidence" value="ECO:0007669"/>
    <property type="project" value="TreeGrafter"/>
</dbReference>
<dbReference type="SMART" id="SM01075">
    <property type="entry name" value="CDT1"/>
    <property type="match status" value="1"/>
</dbReference>
<evidence type="ECO:0000313" key="6">
    <source>
        <dbReference type="Proteomes" id="UP001212411"/>
    </source>
</evidence>
<dbReference type="EMBL" id="CP115613">
    <property type="protein sequence ID" value="WBW74733.1"/>
    <property type="molecule type" value="Genomic_DNA"/>
</dbReference>
<dbReference type="PANTHER" id="PTHR47957:SF3">
    <property type="entry name" value="ATP-DEPENDENT HELICASE HRQ1"/>
    <property type="match status" value="1"/>
</dbReference>
<dbReference type="InterPro" id="IPR055227">
    <property type="entry name" value="HRQ1_WHD"/>
</dbReference>
<gene>
    <name evidence="5" type="primary">hrq1</name>
    <name evidence="5" type="ORF">SOMG_04691</name>
</gene>
<dbReference type="Pfam" id="PF09369">
    <property type="entry name" value="MZB"/>
    <property type="match status" value="1"/>
</dbReference>
<reference evidence="5 6" key="1">
    <citation type="journal article" date="2023" name="G3 (Bethesda)">
        <title>A high-quality reference genome for the fission yeast Schizosaccharomyces osmophilus.</title>
        <authorList>
            <person name="Jia G.S."/>
            <person name="Zhang W.C."/>
            <person name="Liang Y."/>
            <person name="Liu X.H."/>
            <person name="Rhind N."/>
            <person name="Pidoux A."/>
            <person name="Brysch-Herzberg M."/>
            <person name="Du L.L."/>
        </authorList>
    </citation>
    <scope>NUCLEOTIDE SEQUENCE [LARGE SCALE GENOMIC DNA]</scope>
    <source>
        <strain evidence="5 6">CBS 15793</strain>
    </source>
</reference>
<dbReference type="GO" id="GO:0005634">
    <property type="term" value="C:nucleus"/>
    <property type="evidence" value="ECO:0007669"/>
    <property type="project" value="TreeGrafter"/>
</dbReference>
<accession>A0AAF0AYL3</accession>
<dbReference type="SUPFAM" id="SSF46785">
    <property type="entry name" value="Winged helix' DNA-binding domain"/>
    <property type="match status" value="1"/>
</dbReference>
<dbReference type="Gene3D" id="3.40.50.300">
    <property type="entry name" value="P-loop containing nucleotide triphosphate hydrolases"/>
    <property type="match status" value="2"/>
</dbReference>
<dbReference type="CDD" id="cd17923">
    <property type="entry name" value="DEXHc_Hrq1-like"/>
    <property type="match status" value="1"/>
</dbReference>
<dbReference type="InterPro" id="IPR027417">
    <property type="entry name" value="P-loop_NTPase"/>
</dbReference>
<evidence type="ECO:0000259" key="3">
    <source>
        <dbReference type="PROSITE" id="PS51192"/>
    </source>
</evidence>
<evidence type="ECO:0000256" key="2">
    <source>
        <dbReference type="ARBA" id="ARBA00022840"/>
    </source>
</evidence>
<evidence type="ECO:0000259" key="4">
    <source>
        <dbReference type="PROSITE" id="PS51194"/>
    </source>
</evidence>
<dbReference type="Pfam" id="PF00270">
    <property type="entry name" value="DEAD"/>
    <property type="match status" value="1"/>
</dbReference>
<dbReference type="InterPro" id="IPR011545">
    <property type="entry name" value="DEAD/DEAH_box_helicase_dom"/>
</dbReference>
<dbReference type="KEGG" id="som:SOMG_04691"/>
<keyword evidence="5" id="KW-0378">Hydrolase</keyword>
<dbReference type="GO" id="GO:0036297">
    <property type="term" value="P:interstrand cross-link repair"/>
    <property type="evidence" value="ECO:0007669"/>
    <property type="project" value="TreeGrafter"/>
</dbReference>
<dbReference type="SMART" id="SM00487">
    <property type="entry name" value="DEXDc"/>
    <property type="match status" value="1"/>
</dbReference>
<proteinExistence type="predicted"/>
<name>A0AAF0AYL3_9SCHI</name>
<dbReference type="AlphaFoldDB" id="A0AAF0AYL3"/>
<dbReference type="RefSeq" id="XP_056038976.1">
    <property type="nucleotide sequence ID" value="XM_056183470.1"/>
</dbReference>
<dbReference type="GO" id="GO:0043138">
    <property type="term" value="F:3'-5' DNA helicase activity"/>
    <property type="evidence" value="ECO:0007669"/>
    <property type="project" value="TreeGrafter"/>
</dbReference>
<feature type="domain" description="Helicase C-terminal" evidence="4">
    <location>
        <begin position="538"/>
        <end position="695"/>
    </location>
</feature>
<dbReference type="Proteomes" id="UP001212411">
    <property type="component" value="Chromosome 3"/>
</dbReference>
<dbReference type="PROSITE" id="PS51194">
    <property type="entry name" value="HELICASE_CTER"/>
    <property type="match status" value="1"/>
</dbReference>
<dbReference type="GeneID" id="80878159"/>
<dbReference type="CDD" id="cd18797">
    <property type="entry name" value="SF2_C_Hrq"/>
    <property type="match status" value="1"/>
</dbReference>
<dbReference type="SUPFAM" id="SSF52540">
    <property type="entry name" value="P-loop containing nucleoside triphosphate hydrolases"/>
    <property type="match status" value="1"/>
</dbReference>
<keyword evidence="5" id="KW-0347">Helicase</keyword>
<keyword evidence="2" id="KW-0067">ATP-binding</keyword>
<feature type="domain" description="Helicase ATP-binding" evidence="3">
    <location>
        <begin position="319"/>
        <end position="502"/>
    </location>
</feature>
<organism evidence="5 6">
    <name type="scientific">Schizosaccharomyces osmophilus</name>
    <dbReference type="NCBI Taxonomy" id="2545709"/>
    <lineage>
        <taxon>Eukaryota</taxon>
        <taxon>Fungi</taxon>
        <taxon>Dikarya</taxon>
        <taxon>Ascomycota</taxon>
        <taxon>Taphrinomycotina</taxon>
        <taxon>Schizosaccharomycetes</taxon>
        <taxon>Schizosaccharomycetales</taxon>
        <taxon>Schizosaccharomycetaceae</taxon>
        <taxon>Schizosaccharomyces</taxon>
    </lineage>
</organism>
<dbReference type="GO" id="GO:0005524">
    <property type="term" value="F:ATP binding"/>
    <property type="evidence" value="ECO:0007669"/>
    <property type="project" value="UniProtKB-KW"/>
</dbReference>
<dbReference type="GO" id="GO:0003676">
    <property type="term" value="F:nucleic acid binding"/>
    <property type="evidence" value="ECO:0007669"/>
    <property type="project" value="InterPro"/>
</dbReference>
<dbReference type="FunFam" id="3.40.50.300:FF:001137">
    <property type="entry name" value="DEAD/DEAH box helicase"/>
    <property type="match status" value="1"/>
</dbReference>
<dbReference type="InterPro" id="IPR014001">
    <property type="entry name" value="Helicase_ATP-bd"/>
</dbReference>
<protein>
    <submittedName>
        <fullName evidence="5">RecQ type DNA helicase Hrq1</fullName>
    </submittedName>
</protein>
<sequence length="1063" mass="121248">MVDSPVKQENDDINLDGIKNESGINTLYLQKPKRPSKKRSHDVDLESTRLSPALNTLFDVFKIINTTYTFLYSRNSLTITFPLLNSSVRQSLKRDLSLLELSQLKTVVPDLIELNYKSFDSLAMEMNKNVYADIPKQIYSDGQHSQESNYVLTVCLNQTSESTVKRQKKEGPTMKSRIQKGKFDISALKKEIDSRNTIFSRRLQEFLGFCNAKKINPEEHLIEEAEKRIPIPPDAVIHSPSKTVEDHELKVPSSIEDVLVNLAEESTYEGQIVRESLCQYPAVEPRFGNLKRNLSQSLVNALYSSKNIERLYSHQVDAINALWENTHVIVSTGTSSGKSLIYQIPILDELEKDIESTSFFVFPTKALAQDQKRSLMDVLSYMPSLAHIRIDTFDGDTAIESRNGIIENSSIIFTNPDMLHQTILPNHQRWDRFFKNLKLFVLDEAHIYNGIFGVHVAMIMRRLRRIAEYYSNDRYRFVSCSATIEQPIRHMNMIFGVKNVRLIDYTASPSGAKHFLMWNPPLVDKKNVNSGRKPAIMEAANLLIYLAERKVRTIVFCRIRKACESLMRLVRGQLKASRKEYLLEKIQSYRAGYTVQERRKIEKEMFCGNLYGIVATNALELGIDIGSLDAAITVGFPSSLSNLRQQFGRAGRRNKSSMAIYVVETFPVDQYYLQHPTLIHTHPNAQLTLDLDNEALMANHLQCAAFELPINTMSDSRFFEGEISEVCKDHLAKNEKDLFFPHPKYLPFPAAQVQIRNINEDMYTLVDVTDDRNVVLEQLEPFRVMLGAYEGAVYVYQGKTFIVKTLNIPRRLITCNRVDVEWSTLQRDYTDIDPQRNLSRKTLQSGNINVFQGNVSVTLHVFGYFKVNKQRDILDVVDIVDNPVEMISRGFWIDVPWHIVEILSWKKINGSASIHAAQHALMSLMPIFAGNGGNDIRTECKSGEKEFKQEASERRRPSRLIFYDNCGECGGANLCKKAYTYVDELVIMAIDRLQNCGCKIREGCPQCITSIQFEGGICSGEVLDKWGALILLKMLIGQNVNLDLFPDGPEVDEYHALRTLIPT</sequence>
<dbReference type="Pfam" id="PF08839">
    <property type="entry name" value="CDT1"/>
    <property type="match status" value="1"/>
</dbReference>
<dbReference type="PANTHER" id="PTHR47957">
    <property type="entry name" value="ATP-DEPENDENT HELICASE HRQ1"/>
    <property type="match status" value="1"/>
</dbReference>
<keyword evidence="6" id="KW-1185">Reference proteome</keyword>
<dbReference type="Pfam" id="PF22982">
    <property type="entry name" value="WHD_HRQ1"/>
    <property type="match status" value="1"/>
</dbReference>
<dbReference type="InterPro" id="IPR001650">
    <property type="entry name" value="Helicase_C-like"/>
</dbReference>